<dbReference type="Gene3D" id="3.40.50.850">
    <property type="entry name" value="Isochorismatase-like"/>
    <property type="match status" value="1"/>
</dbReference>
<accession>A0A7W2L1F9</accession>
<dbReference type="EMBL" id="JACGDG010000010">
    <property type="protein sequence ID" value="MBA6116641.1"/>
    <property type="molecule type" value="Genomic_DNA"/>
</dbReference>
<dbReference type="RefSeq" id="WP_176512950.1">
    <property type="nucleotide sequence ID" value="NZ_CP060529.1"/>
</dbReference>
<dbReference type="Pfam" id="PF00857">
    <property type="entry name" value="Isochorismatase"/>
    <property type="match status" value="1"/>
</dbReference>
<dbReference type="InterPro" id="IPR000868">
    <property type="entry name" value="Isochorismatase-like_dom"/>
</dbReference>
<reference evidence="9 10" key="1">
    <citation type="submission" date="2020-07" db="EMBL/GenBank/DDBJ databases">
        <title>Diversity of carbapenemase encoding genes among Pseudomonas putida group clinical isolates in a tertiary Brazilian hospital.</title>
        <authorList>
            <person name="Alberto-Lei F."/>
            <person name="Nodari C.S."/>
            <person name="Streling A.P."/>
            <person name="Paulino J.T."/>
            <person name="Bessa-Neto F.O."/>
            <person name="Cayo R."/>
            <person name="Gales A.C."/>
        </authorList>
    </citation>
    <scope>NUCLEOTIDE SEQUENCE [LARGE SCALE GENOMIC DNA]</scope>
    <source>
        <strain evidence="9 10">12464</strain>
    </source>
</reference>
<evidence type="ECO:0000256" key="2">
    <source>
        <dbReference type="ARBA" id="ARBA00022642"/>
    </source>
</evidence>
<proteinExistence type="inferred from homology"/>
<dbReference type="EC" id="3.5.1.19" evidence="6"/>
<dbReference type="GO" id="GO:0019363">
    <property type="term" value="P:pyridine nucleotide biosynthetic process"/>
    <property type="evidence" value="ECO:0007669"/>
    <property type="project" value="UniProtKB-KW"/>
</dbReference>
<evidence type="ECO:0000256" key="3">
    <source>
        <dbReference type="ARBA" id="ARBA00022723"/>
    </source>
</evidence>
<feature type="domain" description="Isochorismatase-like" evidence="8">
    <location>
        <begin position="8"/>
        <end position="197"/>
    </location>
</feature>
<dbReference type="GO" id="GO:0008936">
    <property type="term" value="F:nicotinamidase activity"/>
    <property type="evidence" value="ECO:0007669"/>
    <property type="project" value="UniProtKB-EC"/>
</dbReference>
<dbReference type="Proteomes" id="UP000553948">
    <property type="component" value="Unassembled WGS sequence"/>
</dbReference>
<gene>
    <name evidence="9" type="ORF">H4C47_12975</name>
</gene>
<organism evidence="9 10">
    <name type="scientific">Pseudomonas putida</name>
    <name type="common">Arthrobacter siderocapsulatus</name>
    <dbReference type="NCBI Taxonomy" id="303"/>
    <lineage>
        <taxon>Bacteria</taxon>
        <taxon>Pseudomonadati</taxon>
        <taxon>Pseudomonadota</taxon>
        <taxon>Gammaproteobacteria</taxon>
        <taxon>Pseudomonadales</taxon>
        <taxon>Pseudomonadaceae</taxon>
        <taxon>Pseudomonas</taxon>
    </lineage>
</organism>
<evidence type="ECO:0000256" key="4">
    <source>
        <dbReference type="ARBA" id="ARBA00022801"/>
    </source>
</evidence>
<sequence>MKIASFDVDAQNGFTANAPQELPVPEGNEIADDLNAMARRADLRLGSKDAHPANAAWVVADPGQMLRPLTLANADLTWVSHCVPGTPGFELLSGLPAPIDYDYFVWKGVEPDLHPYGACYHDLAERRSTGVIEYLKVQQVGAVIVGGLALDYCVSTTARQLRQAGFQVLLYLPACRALTQEGAITACGALAAEGVILCGDEAALDHQLSLIKEARP</sequence>
<keyword evidence="2" id="KW-0662">Pyridine nucleotide biosynthesis</keyword>
<dbReference type="PANTHER" id="PTHR11080">
    <property type="entry name" value="PYRAZINAMIDASE/NICOTINAMIDASE"/>
    <property type="match status" value="1"/>
</dbReference>
<evidence type="ECO:0000256" key="5">
    <source>
        <dbReference type="ARBA" id="ARBA00037900"/>
    </source>
</evidence>
<protein>
    <recommendedName>
        <fullName evidence="6">nicotinamidase</fullName>
        <ecNumber evidence="6">3.5.1.19</ecNumber>
    </recommendedName>
    <alternativeName>
        <fullName evidence="7">Nicotinamide deamidase</fullName>
    </alternativeName>
</protein>
<dbReference type="PANTHER" id="PTHR11080:SF2">
    <property type="entry name" value="LD05707P"/>
    <property type="match status" value="1"/>
</dbReference>
<comment type="pathway">
    <text evidence="5">Cofactor biosynthesis; nicotinate biosynthesis; nicotinate from nicotinamide: step 1/1.</text>
</comment>
<comment type="similarity">
    <text evidence="1">Belongs to the isochorismatase family.</text>
</comment>
<dbReference type="AlphaFoldDB" id="A0A7W2L1F9"/>
<evidence type="ECO:0000259" key="8">
    <source>
        <dbReference type="Pfam" id="PF00857"/>
    </source>
</evidence>
<evidence type="ECO:0000256" key="7">
    <source>
        <dbReference type="ARBA" id="ARBA00043224"/>
    </source>
</evidence>
<dbReference type="InterPro" id="IPR052347">
    <property type="entry name" value="Isochorismatase_Nicotinamidase"/>
</dbReference>
<dbReference type="InterPro" id="IPR036380">
    <property type="entry name" value="Isochorismatase-like_sf"/>
</dbReference>
<keyword evidence="3" id="KW-0479">Metal-binding</keyword>
<evidence type="ECO:0000313" key="9">
    <source>
        <dbReference type="EMBL" id="MBA6116641.1"/>
    </source>
</evidence>
<keyword evidence="4" id="KW-0378">Hydrolase</keyword>
<comment type="caution">
    <text evidence="9">The sequence shown here is derived from an EMBL/GenBank/DDBJ whole genome shotgun (WGS) entry which is preliminary data.</text>
</comment>
<evidence type="ECO:0000256" key="1">
    <source>
        <dbReference type="ARBA" id="ARBA00006336"/>
    </source>
</evidence>
<evidence type="ECO:0000256" key="6">
    <source>
        <dbReference type="ARBA" id="ARBA00039017"/>
    </source>
</evidence>
<dbReference type="SUPFAM" id="SSF52499">
    <property type="entry name" value="Isochorismatase-like hydrolases"/>
    <property type="match status" value="1"/>
</dbReference>
<evidence type="ECO:0000313" key="10">
    <source>
        <dbReference type="Proteomes" id="UP000553948"/>
    </source>
</evidence>
<dbReference type="GO" id="GO:0046872">
    <property type="term" value="F:metal ion binding"/>
    <property type="evidence" value="ECO:0007669"/>
    <property type="project" value="UniProtKB-KW"/>
</dbReference>
<dbReference type="CDD" id="cd01011">
    <property type="entry name" value="nicotinamidase"/>
    <property type="match status" value="1"/>
</dbReference>
<name>A0A7W2L1F9_PSEPU</name>